<dbReference type="Gene3D" id="1.10.10.60">
    <property type="entry name" value="Homeodomain-like"/>
    <property type="match status" value="2"/>
</dbReference>
<sequence length="456" mass="49744">MAPAPGGVRGRGGGRGGGEEEVRKGPWSEEEDEVLREHVRTHGPREWSSIRSKVGLPRTGKSCRLRWVNKLRPNLKSCKFTANEEREVIELQARYGNKWARIATHLQGRTDNDVKNFWSTRQKRLARLLRVPLCARSKKQKNSSRGKALASFPKSEAEPETAMVHQGSACLNQASLEGNSSYCQYSEAAPFVKYQNVAQAPYDQACAGSFAFKGALPPLAAGEGSSSAAGEVSSSNAAQLAPLMLFDHPAYPRRLLRTPVNAWSDTEKNSNKGKEPSSSLESETAMIHQDPTYPDQASFEGYSFGCQCYEDELYVDYWNAAQAHDPAWSGSFSFEGAQELPQQLLPPAAGEASSSSAAQFAPPLPFDHPGYPLINFPGVSHALVGAMNDLTFHEMLPMMQSAPMIVPFVCMEFAHGAVKDEPRDAFNDLPPVMSNDTVDQLPPAPPPSPASSGDEF</sequence>
<dbReference type="eggNOG" id="KOG0048">
    <property type="taxonomic scope" value="Eukaryota"/>
</dbReference>
<dbReference type="FunFam" id="1.10.10.60:FF:000351">
    <property type="entry name" value="Transcription factor GAMYB"/>
    <property type="match status" value="1"/>
</dbReference>
<dbReference type="AlphaFoldDB" id="A0A0D9W7V7"/>
<evidence type="ECO:0000259" key="8">
    <source>
        <dbReference type="PROSITE" id="PS50090"/>
    </source>
</evidence>
<feature type="region of interest" description="Disordered" evidence="7">
    <location>
        <begin position="262"/>
        <end position="285"/>
    </location>
</feature>
<evidence type="ECO:0000313" key="10">
    <source>
        <dbReference type="EnsemblPlants" id="LPERR04G16870.1"/>
    </source>
</evidence>
<feature type="region of interest" description="Disordered" evidence="7">
    <location>
        <begin position="422"/>
        <end position="456"/>
    </location>
</feature>
<comment type="subcellular location">
    <subcellularLocation>
        <location evidence="1">Nucleus</location>
    </subcellularLocation>
</comment>
<feature type="compositionally biased region" description="Basic and acidic residues" evidence="7">
    <location>
        <begin position="17"/>
        <end position="27"/>
    </location>
</feature>
<dbReference type="Gramene" id="LPERR04G16870.1">
    <property type="protein sequence ID" value="LPERR04G16870.1"/>
    <property type="gene ID" value="LPERR04G16870"/>
</dbReference>
<evidence type="ECO:0000256" key="7">
    <source>
        <dbReference type="SAM" id="MobiDB-lite"/>
    </source>
</evidence>
<evidence type="ECO:0000259" key="9">
    <source>
        <dbReference type="PROSITE" id="PS51294"/>
    </source>
</evidence>
<dbReference type="InterPro" id="IPR017930">
    <property type="entry name" value="Myb_dom"/>
</dbReference>
<name>A0A0D9W7V7_9ORYZ</name>
<dbReference type="GO" id="GO:0005634">
    <property type="term" value="C:nucleus"/>
    <property type="evidence" value="ECO:0007669"/>
    <property type="project" value="UniProtKB-SubCell"/>
</dbReference>
<keyword evidence="2" id="KW-0677">Repeat</keyword>
<dbReference type="EnsemblPlants" id="LPERR04G16870.1">
    <property type="protein sequence ID" value="LPERR04G16870.1"/>
    <property type="gene ID" value="LPERR04G16870"/>
</dbReference>
<dbReference type="HOGENOM" id="CLU_028567_15_5_1"/>
<dbReference type="CDD" id="cd00167">
    <property type="entry name" value="SANT"/>
    <property type="match status" value="2"/>
</dbReference>
<keyword evidence="4" id="KW-0238">DNA-binding</keyword>
<keyword evidence="6" id="KW-0539">Nucleus</keyword>
<dbReference type="InterPro" id="IPR009057">
    <property type="entry name" value="Homeodomain-like_sf"/>
</dbReference>
<feature type="region of interest" description="Disordered" evidence="7">
    <location>
        <begin position="1"/>
        <end position="40"/>
    </location>
</feature>
<dbReference type="InterPro" id="IPR001005">
    <property type="entry name" value="SANT/Myb"/>
</dbReference>
<organism evidence="10 11">
    <name type="scientific">Leersia perrieri</name>
    <dbReference type="NCBI Taxonomy" id="77586"/>
    <lineage>
        <taxon>Eukaryota</taxon>
        <taxon>Viridiplantae</taxon>
        <taxon>Streptophyta</taxon>
        <taxon>Embryophyta</taxon>
        <taxon>Tracheophyta</taxon>
        <taxon>Spermatophyta</taxon>
        <taxon>Magnoliopsida</taxon>
        <taxon>Liliopsida</taxon>
        <taxon>Poales</taxon>
        <taxon>Poaceae</taxon>
        <taxon>BOP clade</taxon>
        <taxon>Oryzoideae</taxon>
        <taxon>Oryzeae</taxon>
        <taxon>Oryzinae</taxon>
        <taxon>Leersia</taxon>
    </lineage>
</organism>
<dbReference type="InterPro" id="IPR053106">
    <property type="entry name" value="Plant_Male-Germline_Reg_TFs"/>
</dbReference>
<evidence type="ECO:0000256" key="6">
    <source>
        <dbReference type="ARBA" id="ARBA00023242"/>
    </source>
</evidence>
<dbReference type="PROSITE" id="PS51294">
    <property type="entry name" value="HTH_MYB"/>
    <property type="match status" value="2"/>
</dbReference>
<reference evidence="11" key="2">
    <citation type="submission" date="2013-12" db="EMBL/GenBank/DDBJ databases">
        <authorList>
            <person name="Yu Y."/>
            <person name="Lee S."/>
            <person name="de Baynast K."/>
            <person name="Wissotski M."/>
            <person name="Liu L."/>
            <person name="Talag J."/>
            <person name="Goicoechea J."/>
            <person name="Angelova A."/>
            <person name="Jetty R."/>
            <person name="Kudrna D."/>
            <person name="Golser W."/>
            <person name="Rivera L."/>
            <person name="Zhang J."/>
            <person name="Wing R."/>
        </authorList>
    </citation>
    <scope>NUCLEOTIDE SEQUENCE</scope>
</reference>
<dbReference type="Pfam" id="PF00249">
    <property type="entry name" value="Myb_DNA-binding"/>
    <property type="match status" value="2"/>
</dbReference>
<evidence type="ECO:0000256" key="5">
    <source>
        <dbReference type="ARBA" id="ARBA00023163"/>
    </source>
</evidence>
<keyword evidence="11" id="KW-1185">Reference proteome</keyword>
<dbReference type="PANTHER" id="PTHR47996">
    <property type="entry name" value="TRANSCRIPTION FACTOR DUO1"/>
    <property type="match status" value="1"/>
</dbReference>
<keyword evidence="3" id="KW-0805">Transcription regulation</keyword>
<dbReference type="STRING" id="77586.A0A0D9W7V7"/>
<reference evidence="10" key="3">
    <citation type="submission" date="2015-04" db="UniProtKB">
        <authorList>
            <consortium name="EnsemblPlants"/>
        </authorList>
    </citation>
    <scope>IDENTIFICATION</scope>
</reference>
<feature type="region of interest" description="Disordered" evidence="7">
    <location>
        <begin position="138"/>
        <end position="158"/>
    </location>
</feature>
<dbReference type="GO" id="GO:0003677">
    <property type="term" value="F:DNA binding"/>
    <property type="evidence" value="ECO:0007669"/>
    <property type="project" value="UniProtKB-KW"/>
</dbReference>
<dbReference type="Proteomes" id="UP000032180">
    <property type="component" value="Chromosome 4"/>
</dbReference>
<evidence type="ECO:0000256" key="3">
    <source>
        <dbReference type="ARBA" id="ARBA00023015"/>
    </source>
</evidence>
<feature type="domain" description="HTH myb-type" evidence="9">
    <location>
        <begin position="76"/>
        <end position="126"/>
    </location>
</feature>
<evidence type="ECO:0000256" key="2">
    <source>
        <dbReference type="ARBA" id="ARBA00022737"/>
    </source>
</evidence>
<proteinExistence type="predicted"/>
<keyword evidence="5" id="KW-0804">Transcription</keyword>
<dbReference type="SMART" id="SM00717">
    <property type="entry name" value="SANT"/>
    <property type="match status" value="2"/>
</dbReference>
<evidence type="ECO:0000256" key="1">
    <source>
        <dbReference type="ARBA" id="ARBA00004123"/>
    </source>
</evidence>
<feature type="domain" description="Myb-like" evidence="8">
    <location>
        <begin position="72"/>
        <end position="122"/>
    </location>
</feature>
<dbReference type="PANTHER" id="PTHR47996:SF5">
    <property type="entry name" value="TRANSCRIPTION FACTOR MYB58-RELATED"/>
    <property type="match status" value="1"/>
</dbReference>
<feature type="compositionally biased region" description="Basic and acidic residues" evidence="7">
    <location>
        <begin position="265"/>
        <end position="275"/>
    </location>
</feature>
<protein>
    <submittedName>
        <fullName evidence="10">Uncharacterized protein</fullName>
    </submittedName>
</protein>
<feature type="compositionally biased region" description="Gly residues" evidence="7">
    <location>
        <begin position="7"/>
        <end position="16"/>
    </location>
</feature>
<accession>A0A0D9W7V7</accession>
<feature type="domain" description="Myb-like" evidence="8">
    <location>
        <begin position="19"/>
        <end position="71"/>
    </location>
</feature>
<dbReference type="FunFam" id="1.10.10.60:FF:000060">
    <property type="entry name" value="MYB transcription factor"/>
    <property type="match status" value="1"/>
</dbReference>
<dbReference type="SUPFAM" id="SSF46689">
    <property type="entry name" value="Homeodomain-like"/>
    <property type="match status" value="1"/>
</dbReference>
<feature type="domain" description="HTH myb-type" evidence="9">
    <location>
        <begin position="19"/>
        <end position="75"/>
    </location>
</feature>
<dbReference type="PROSITE" id="PS50090">
    <property type="entry name" value="MYB_LIKE"/>
    <property type="match status" value="2"/>
</dbReference>
<evidence type="ECO:0000256" key="4">
    <source>
        <dbReference type="ARBA" id="ARBA00023125"/>
    </source>
</evidence>
<reference evidence="10 11" key="1">
    <citation type="submission" date="2012-08" db="EMBL/GenBank/DDBJ databases">
        <title>Oryza genome evolution.</title>
        <authorList>
            <person name="Wing R.A."/>
        </authorList>
    </citation>
    <scope>NUCLEOTIDE SEQUENCE</scope>
</reference>
<evidence type="ECO:0000313" key="11">
    <source>
        <dbReference type="Proteomes" id="UP000032180"/>
    </source>
</evidence>